<gene>
    <name evidence="1" type="ORF">CYMTET_40910</name>
</gene>
<dbReference type="EMBL" id="LGRX02027229">
    <property type="protein sequence ID" value="KAK3249630.1"/>
    <property type="molecule type" value="Genomic_DNA"/>
</dbReference>
<reference evidence="1 2" key="1">
    <citation type="journal article" date="2015" name="Genome Biol. Evol.">
        <title>Comparative Genomics of a Bacterivorous Green Alga Reveals Evolutionary Causalities and Consequences of Phago-Mixotrophic Mode of Nutrition.</title>
        <authorList>
            <person name="Burns J.A."/>
            <person name="Paasch A."/>
            <person name="Narechania A."/>
            <person name="Kim E."/>
        </authorList>
    </citation>
    <scope>NUCLEOTIDE SEQUENCE [LARGE SCALE GENOMIC DNA]</scope>
    <source>
        <strain evidence="1 2">PLY_AMNH</strain>
    </source>
</reference>
<proteinExistence type="predicted"/>
<dbReference type="Proteomes" id="UP001190700">
    <property type="component" value="Unassembled WGS sequence"/>
</dbReference>
<evidence type="ECO:0000313" key="1">
    <source>
        <dbReference type="EMBL" id="KAK3249630.1"/>
    </source>
</evidence>
<dbReference type="AlphaFoldDB" id="A0AAE0C936"/>
<sequence length="286" mass="32030">MINSRGIHVLLVARVEGAMSVHDGGSERLRAFAQECFEFMCLLDKHHRVQAMIAAERLLLERMHAEMSSVSNLLLFVDHHFTDAAVEQDFIHVRAEVALTVLTAFCAQLGICALRALVKARGRGHKAIAEITLALCHISEMTVGDYQQIRRILGEAHDVYEDLPPLIGTSPHFSCAEKLRLSALFIDKRRAQTGLLPTLLQHHGHGIEDIIQMCVFFADSEDACRDIMRVYVERVGPSYSSAMRVWHAIGRNHGSLRTELLRACERACDLTANQRRTLRGKLSGNT</sequence>
<comment type="caution">
    <text evidence="1">The sequence shown here is derived from an EMBL/GenBank/DDBJ whole genome shotgun (WGS) entry which is preliminary data.</text>
</comment>
<organism evidence="1 2">
    <name type="scientific">Cymbomonas tetramitiformis</name>
    <dbReference type="NCBI Taxonomy" id="36881"/>
    <lineage>
        <taxon>Eukaryota</taxon>
        <taxon>Viridiplantae</taxon>
        <taxon>Chlorophyta</taxon>
        <taxon>Pyramimonadophyceae</taxon>
        <taxon>Pyramimonadales</taxon>
        <taxon>Pyramimonadaceae</taxon>
        <taxon>Cymbomonas</taxon>
    </lineage>
</organism>
<evidence type="ECO:0000313" key="2">
    <source>
        <dbReference type="Proteomes" id="UP001190700"/>
    </source>
</evidence>
<keyword evidence="2" id="KW-1185">Reference proteome</keyword>
<accession>A0AAE0C936</accession>
<protein>
    <submittedName>
        <fullName evidence="1">Uncharacterized protein</fullName>
    </submittedName>
</protein>
<name>A0AAE0C936_9CHLO</name>